<dbReference type="AlphaFoldDB" id="A0AAV2I7C9"/>
<feature type="non-terminal residue" evidence="3">
    <location>
        <position position="165"/>
    </location>
</feature>
<dbReference type="PANTHER" id="PTHR13802:SF52">
    <property type="entry name" value="MUCIN-4"/>
    <property type="match status" value="1"/>
</dbReference>
<dbReference type="PANTHER" id="PTHR13802">
    <property type="entry name" value="MUCIN 4-RELATED"/>
    <property type="match status" value="1"/>
</dbReference>
<dbReference type="GO" id="GO:0007160">
    <property type="term" value="P:cell-matrix adhesion"/>
    <property type="evidence" value="ECO:0007669"/>
    <property type="project" value="InterPro"/>
</dbReference>
<dbReference type="InterPro" id="IPR051495">
    <property type="entry name" value="Epithelial_Barrier/Signaling"/>
</dbReference>
<organism evidence="3 4">
    <name type="scientific">Lymnaea stagnalis</name>
    <name type="common">Great pond snail</name>
    <name type="synonym">Helix stagnalis</name>
    <dbReference type="NCBI Taxonomy" id="6523"/>
    <lineage>
        <taxon>Eukaryota</taxon>
        <taxon>Metazoa</taxon>
        <taxon>Spiralia</taxon>
        <taxon>Lophotrochozoa</taxon>
        <taxon>Mollusca</taxon>
        <taxon>Gastropoda</taxon>
        <taxon>Heterobranchia</taxon>
        <taxon>Euthyneura</taxon>
        <taxon>Panpulmonata</taxon>
        <taxon>Hygrophila</taxon>
        <taxon>Lymnaeoidea</taxon>
        <taxon>Lymnaeidae</taxon>
        <taxon>Lymnaea</taxon>
    </lineage>
</organism>
<evidence type="ECO:0000259" key="2">
    <source>
        <dbReference type="SMART" id="SM00539"/>
    </source>
</evidence>
<keyword evidence="4" id="KW-1185">Reference proteome</keyword>
<gene>
    <name evidence="3" type="ORF">GSLYS_00015682001</name>
</gene>
<sequence length="165" mass="18616">GHVNYHLYEKCGQAAFDGTKDGETSPLKVQIISRAKRDLMKYYSMAGFEVDSVLVMTWVGVQHLSSSNDEQEKNTFQAVFVSGWEKKYQDGQERLLEEETSYVIFLYQQGQMNWTYVAGRLINIGFTGNIMPDTDTAFVSTLDKVKGNTGYNGVYSYQTGKSNSP</sequence>
<evidence type="ECO:0000313" key="3">
    <source>
        <dbReference type="EMBL" id="CAL1542076.1"/>
    </source>
</evidence>
<keyword evidence="1" id="KW-1015">Disulfide bond</keyword>
<protein>
    <recommendedName>
        <fullName evidence="2">NIDO domain-containing protein</fullName>
    </recommendedName>
</protein>
<dbReference type="Pfam" id="PF06119">
    <property type="entry name" value="NIDO"/>
    <property type="match status" value="1"/>
</dbReference>
<feature type="non-terminal residue" evidence="3">
    <location>
        <position position="1"/>
    </location>
</feature>
<dbReference type="Proteomes" id="UP001497497">
    <property type="component" value="Unassembled WGS sequence"/>
</dbReference>
<dbReference type="EMBL" id="CAXITT010000468">
    <property type="protein sequence ID" value="CAL1542076.1"/>
    <property type="molecule type" value="Genomic_DNA"/>
</dbReference>
<proteinExistence type="predicted"/>
<reference evidence="3 4" key="1">
    <citation type="submission" date="2024-04" db="EMBL/GenBank/DDBJ databases">
        <authorList>
            <consortium name="Genoscope - CEA"/>
            <person name="William W."/>
        </authorList>
    </citation>
    <scope>NUCLEOTIDE SEQUENCE [LARGE SCALE GENOMIC DNA]</scope>
</reference>
<evidence type="ECO:0000256" key="1">
    <source>
        <dbReference type="ARBA" id="ARBA00023157"/>
    </source>
</evidence>
<accession>A0AAV2I7C9</accession>
<dbReference type="InterPro" id="IPR003886">
    <property type="entry name" value="NIDO_dom"/>
</dbReference>
<dbReference type="SMART" id="SM00539">
    <property type="entry name" value="NIDO"/>
    <property type="match status" value="1"/>
</dbReference>
<name>A0AAV2I7C9_LYMST</name>
<comment type="caution">
    <text evidence="3">The sequence shown here is derived from an EMBL/GenBank/DDBJ whole genome shotgun (WGS) entry which is preliminary data.</text>
</comment>
<feature type="domain" description="NIDO" evidence="2">
    <location>
        <begin position="13"/>
        <end position="164"/>
    </location>
</feature>
<evidence type="ECO:0000313" key="4">
    <source>
        <dbReference type="Proteomes" id="UP001497497"/>
    </source>
</evidence>